<dbReference type="EMBL" id="BT142824">
    <property type="protein sequence ID" value="AFK42618.1"/>
    <property type="molecule type" value="mRNA"/>
</dbReference>
<accession>I3SQS6</accession>
<name>I3SQS6_LOTJA</name>
<evidence type="ECO:0000313" key="1">
    <source>
        <dbReference type="EMBL" id="AFK42618.1"/>
    </source>
</evidence>
<organism evidence="1">
    <name type="scientific">Lotus japonicus</name>
    <name type="common">Lotus corniculatus var. japonicus</name>
    <dbReference type="NCBI Taxonomy" id="34305"/>
    <lineage>
        <taxon>Eukaryota</taxon>
        <taxon>Viridiplantae</taxon>
        <taxon>Streptophyta</taxon>
        <taxon>Embryophyta</taxon>
        <taxon>Tracheophyta</taxon>
        <taxon>Spermatophyta</taxon>
        <taxon>Magnoliopsida</taxon>
        <taxon>eudicotyledons</taxon>
        <taxon>Gunneridae</taxon>
        <taxon>Pentapetalae</taxon>
        <taxon>rosids</taxon>
        <taxon>fabids</taxon>
        <taxon>Fabales</taxon>
        <taxon>Fabaceae</taxon>
        <taxon>Papilionoideae</taxon>
        <taxon>50 kb inversion clade</taxon>
        <taxon>NPAAA clade</taxon>
        <taxon>Hologalegina</taxon>
        <taxon>robinioid clade</taxon>
        <taxon>Loteae</taxon>
        <taxon>Lotus</taxon>
    </lineage>
</organism>
<reference evidence="1" key="1">
    <citation type="submission" date="2012-05" db="EMBL/GenBank/DDBJ databases">
        <authorList>
            <person name="Krishnakumar V."/>
            <person name="Cheung F."/>
            <person name="Xiao Y."/>
            <person name="Chan A."/>
            <person name="Moskal W.A."/>
            <person name="Town C.D."/>
        </authorList>
    </citation>
    <scope>NUCLEOTIDE SEQUENCE</scope>
</reference>
<proteinExistence type="evidence at transcript level"/>
<protein>
    <submittedName>
        <fullName evidence="1">Uncharacterized protein</fullName>
    </submittedName>
</protein>
<sequence length="45" mass="4904">MAKYGPPFCIITMRAATIGGPITTERKIPFIMSLKNSHGVCLLKP</sequence>
<dbReference type="AlphaFoldDB" id="I3SQS6"/>